<sequence length="134" mass="14527">MATDPSVRQGVRAVATTTTDPQRNEKRALAARGAAGALALSVLALVVRAGATATPTWGYYSNDHNVDTTVLDFHRELERDLSTMVYSWQLLPEQKIVRAILMNKAPIRLKVGCPKKGCLIIITSGPEIDILGMP</sequence>
<gene>
    <name evidence="2" type="ORF">EAI_17247</name>
</gene>
<dbReference type="AlphaFoldDB" id="E2B7Z8"/>
<dbReference type="EMBL" id="GL446268">
    <property type="protein sequence ID" value="EFN88183.1"/>
    <property type="molecule type" value="Genomic_DNA"/>
</dbReference>
<keyword evidence="3" id="KW-1185">Reference proteome</keyword>
<accession>E2B7Z8</accession>
<evidence type="ECO:0000313" key="2">
    <source>
        <dbReference type="EMBL" id="EFN88183.1"/>
    </source>
</evidence>
<organism evidence="3">
    <name type="scientific">Harpegnathos saltator</name>
    <name type="common">Jerdon's jumping ant</name>
    <dbReference type="NCBI Taxonomy" id="610380"/>
    <lineage>
        <taxon>Eukaryota</taxon>
        <taxon>Metazoa</taxon>
        <taxon>Ecdysozoa</taxon>
        <taxon>Arthropoda</taxon>
        <taxon>Hexapoda</taxon>
        <taxon>Insecta</taxon>
        <taxon>Pterygota</taxon>
        <taxon>Neoptera</taxon>
        <taxon>Endopterygota</taxon>
        <taxon>Hymenoptera</taxon>
        <taxon>Apocrita</taxon>
        <taxon>Aculeata</taxon>
        <taxon>Formicoidea</taxon>
        <taxon>Formicidae</taxon>
        <taxon>Ponerinae</taxon>
        <taxon>Ponerini</taxon>
        <taxon>Harpegnathos</taxon>
    </lineage>
</organism>
<evidence type="ECO:0000256" key="1">
    <source>
        <dbReference type="SAM" id="MobiDB-lite"/>
    </source>
</evidence>
<protein>
    <submittedName>
        <fullName evidence="2">Uncharacterized protein</fullName>
    </submittedName>
</protein>
<name>E2B7Z8_HARSA</name>
<evidence type="ECO:0000313" key="3">
    <source>
        <dbReference type="Proteomes" id="UP000008237"/>
    </source>
</evidence>
<dbReference type="InParanoid" id="E2B7Z8"/>
<reference evidence="2 3" key="1">
    <citation type="journal article" date="2010" name="Science">
        <title>Genomic comparison of the ants Camponotus floridanus and Harpegnathos saltator.</title>
        <authorList>
            <person name="Bonasio R."/>
            <person name="Zhang G."/>
            <person name="Ye C."/>
            <person name="Mutti N.S."/>
            <person name="Fang X."/>
            <person name="Qin N."/>
            <person name="Donahue G."/>
            <person name="Yang P."/>
            <person name="Li Q."/>
            <person name="Li C."/>
            <person name="Zhang P."/>
            <person name="Huang Z."/>
            <person name="Berger S.L."/>
            <person name="Reinberg D."/>
            <person name="Wang J."/>
            <person name="Liebig J."/>
        </authorList>
    </citation>
    <scope>NUCLEOTIDE SEQUENCE [LARGE SCALE GENOMIC DNA]</scope>
    <source>
        <strain evidence="2 3">R22 G/1</strain>
    </source>
</reference>
<dbReference type="Proteomes" id="UP000008237">
    <property type="component" value="Unassembled WGS sequence"/>
</dbReference>
<feature type="region of interest" description="Disordered" evidence="1">
    <location>
        <begin position="1"/>
        <end position="23"/>
    </location>
</feature>
<proteinExistence type="predicted"/>